<feature type="transmembrane region" description="Helical" evidence="1">
    <location>
        <begin position="21"/>
        <end position="38"/>
    </location>
</feature>
<organism evidence="2 3">
    <name type="scientific">Rhynchosporium secalis</name>
    <name type="common">Barley scald fungus</name>
    <dbReference type="NCBI Taxonomy" id="38038"/>
    <lineage>
        <taxon>Eukaryota</taxon>
        <taxon>Fungi</taxon>
        <taxon>Dikarya</taxon>
        <taxon>Ascomycota</taxon>
        <taxon>Pezizomycotina</taxon>
        <taxon>Leotiomycetes</taxon>
        <taxon>Helotiales</taxon>
        <taxon>Ploettnerulaceae</taxon>
        <taxon>Rhynchosporium</taxon>
    </lineage>
</organism>
<keyword evidence="1" id="KW-1133">Transmembrane helix</keyword>
<reference evidence="3" key="1">
    <citation type="submission" date="2016-03" db="EMBL/GenBank/DDBJ databases">
        <authorList>
            <person name="Guldener U."/>
        </authorList>
    </citation>
    <scope>NUCLEOTIDE SEQUENCE [LARGE SCALE GENOMIC DNA]</scope>
</reference>
<proteinExistence type="predicted"/>
<evidence type="ECO:0000313" key="2">
    <source>
        <dbReference type="EMBL" id="CZT46537.1"/>
    </source>
</evidence>
<protein>
    <submittedName>
        <fullName evidence="2">Uncharacterized protein</fullName>
    </submittedName>
</protein>
<sequence>MQFASICRLAEPVIRFEAITGRLWSCFPVAGLALVTLIDHCDIVTKTQISFQLGLILVLIATILSVRRRPDVHRDGRLVDRQWNVSLWAKYSFYWSESSLGATSRSDFHNSDMPAMDHVIRSEKTTARFRNIAIKEYSLPLWVQIAWAFSWELALQWIATLFSNSSDVAPAFASLQLLKYLETREEGSPS</sequence>
<keyword evidence="1" id="KW-0812">Transmembrane</keyword>
<accession>A0A1E1MBS5</accession>
<dbReference type="EMBL" id="FJVC01000252">
    <property type="protein sequence ID" value="CZT46537.1"/>
    <property type="molecule type" value="Genomic_DNA"/>
</dbReference>
<evidence type="ECO:0000256" key="1">
    <source>
        <dbReference type="SAM" id="Phobius"/>
    </source>
</evidence>
<feature type="transmembrane region" description="Helical" evidence="1">
    <location>
        <begin position="50"/>
        <end position="67"/>
    </location>
</feature>
<dbReference type="AlphaFoldDB" id="A0A1E1MBS5"/>
<name>A0A1E1MBS5_RHYSE</name>
<evidence type="ECO:0000313" key="3">
    <source>
        <dbReference type="Proteomes" id="UP000177625"/>
    </source>
</evidence>
<dbReference type="Proteomes" id="UP000177625">
    <property type="component" value="Unassembled WGS sequence"/>
</dbReference>
<gene>
    <name evidence="2" type="ORF">RSE6_06976</name>
</gene>
<keyword evidence="3" id="KW-1185">Reference proteome</keyword>
<keyword evidence="1" id="KW-0472">Membrane</keyword>